<dbReference type="AlphaFoldDB" id="A0AB74UBC8"/>
<keyword evidence="4" id="KW-0547">Nucleotide-binding</keyword>
<dbReference type="HAMAP" id="MF_00978">
    <property type="entry name" value="Bifunct_BirA"/>
    <property type="match status" value="1"/>
</dbReference>
<sequence length="326" mass="34779">MSIGELIRLLGDGDFHSGQQLGERLGVSRTAVWKQLKKLETMDLPLEAVKGRGYRLVDAIESLDGKSIVAQLSAEPRRHLKRLFVEDVLDSTNTYLRERFRQGAGHGEVCLAESQTAGRGRRGKAWSTSWGRSLILSLGWRFDAGVGALEGLSLAVGVAVAEVLEAAGAEIALKWPNDILIAVDGEWRKLAGILLEVTGDVEGPCEVVIGIGLNVSLSAAGREAAGQPAGALADRLPAPSRNHLAAAIIDALLMLLPQFEQRGFAAWQAGWNQRHAFAGQPIKVIQARETYPATAKAVDASGNLVVTTAEGDLTLMGGEISIRPGR</sequence>
<dbReference type="Gene3D" id="1.10.10.10">
    <property type="entry name" value="Winged helix-like DNA-binding domain superfamily/Winged helix DNA-binding domain"/>
    <property type="match status" value="1"/>
</dbReference>
<dbReference type="EC" id="6.3.4.15" evidence="4"/>
<accession>A0AB74UBC8</accession>
<proteinExistence type="inferred from homology"/>
<feature type="DNA-binding region" description="H-T-H motif" evidence="4">
    <location>
        <begin position="18"/>
        <end position="37"/>
    </location>
</feature>
<evidence type="ECO:0000313" key="6">
    <source>
        <dbReference type="EMBL" id="XCJ79888.1"/>
    </source>
</evidence>
<dbReference type="Gene3D" id="3.30.930.10">
    <property type="entry name" value="Bira Bifunctional Protein, Domain 2"/>
    <property type="match status" value="1"/>
</dbReference>
<comment type="caution">
    <text evidence="4">Lacks conserved residue(s) required for the propagation of feature annotation.</text>
</comment>
<organism evidence="6">
    <name type="scientific">Salinicola endophyticus</name>
    <dbReference type="NCBI Taxonomy" id="1949083"/>
    <lineage>
        <taxon>Bacteria</taxon>
        <taxon>Pseudomonadati</taxon>
        <taxon>Pseudomonadota</taxon>
        <taxon>Gammaproteobacteria</taxon>
        <taxon>Oceanospirillales</taxon>
        <taxon>Halomonadaceae</taxon>
        <taxon>Salinicola</taxon>
    </lineage>
</organism>
<dbReference type="InterPro" id="IPR003142">
    <property type="entry name" value="BPL_C"/>
</dbReference>
<dbReference type="PANTHER" id="PTHR12835:SF5">
    <property type="entry name" value="BIOTIN--PROTEIN LIGASE"/>
    <property type="match status" value="1"/>
</dbReference>
<evidence type="ECO:0000256" key="3">
    <source>
        <dbReference type="ARBA" id="ARBA00047846"/>
    </source>
</evidence>
<dbReference type="InterPro" id="IPR013196">
    <property type="entry name" value="HTH_11"/>
</dbReference>
<dbReference type="InterPro" id="IPR030855">
    <property type="entry name" value="Bifunct_BirA"/>
</dbReference>
<dbReference type="InterPro" id="IPR004408">
    <property type="entry name" value="Biotin_CoA_COase_ligase"/>
</dbReference>
<dbReference type="InterPro" id="IPR004143">
    <property type="entry name" value="BPL_LPL_catalytic"/>
</dbReference>
<feature type="binding site" evidence="4">
    <location>
        <position position="115"/>
    </location>
    <ligand>
        <name>biotin</name>
        <dbReference type="ChEBI" id="CHEBI:57586"/>
    </ligand>
</feature>
<keyword evidence="1 4" id="KW-0436">Ligase</keyword>
<name>A0AB74UBC8_9GAMM</name>
<keyword evidence="4" id="KW-0067">ATP-binding</keyword>
<feature type="domain" description="BPL/LPL catalytic" evidence="5">
    <location>
        <begin position="75"/>
        <end position="260"/>
    </location>
</feature>
<dbReference type="NCBIfam" id="TIGR00121">
    <property type="entry name" value="birA_ligase"/>
    <property type="match status" value="1"/>
</dbReference>
<dbReference type="GO" id="GO:0005737">
    <property type="term" value="C:cytoplasm"/>
    <property type="evidence" value="ECO:0007669"/>
    <property type="project" value="TreeGrafter"/>
</dbReference>
<dbReference type="SUPFAM" id="SSF55681">
    <property type="entry name" value="Class II aaRS and biotin synthetases"/>
    <property type="match status" value="1"/>
</dbReference>
<dbReference type="InterPro" id="IPR036390">
    <property type="entry name" value="WH_DNA-bd_sf"/>
</dbReference>
<comment type="function">
    <text evidence="4">Acts both as a biotin--[acetyl-CoA-carboxylase] ligase and a biotin-operon repressor. In the presence of ATP, BirA activates biotin to form the BirA-biotinyl-5'-adenylate (BirA-bio-5'-AMP or holoBirA) complex. HoloBirA can either transfer the biotinyl moiety to the biotin carboxyl carrier protein (BCCP) subunit of acetyl-CoA carboxylase, or bind to the biotin operator site and inhibit transcription of the operon.</text>
</comment>
<dbReference type="CDD" id="cd16442">
    <property type="entry name" value="BPL"/>
    <property type="match status" value="1"/>
</dbReference>
<keyword evidence="4" id="KW-0238">DNA-binding</keyword>
<dbReference type="InterPro" id="IPR036388">
    <property type="entry name" value="WH-like_DNA-bd_sf"/>
</dbReference>
<dbReference type="EMBL" id="CP159578">
    <property type="protein sequence ID" value="XCJ79888.1"/>
    <property type="molecule type" value="Genomic_DNA"/>
</dbReference>
<keyword evidence="4" id="KW-0678">Repressor</keyword>
<keyword evidence="4" id="KW-0804">Transcription</keyword>
<dbReference type="GO" id="GO:0006355">
    <property type="term" value="P:regulation of DNA-templated transcription"/>
    <property type="evidence" value="ECO:0007669"/>
    <property type="project" value="UniProtKB-UniRule"/>
</dbReference>
<dbReference type="GO" id="GO:0005524">
    <property type="term" value="F:ATP binding"/>
    <property type="evidence" value="ECO:0007669"/>
    <property type="project" value="UniProtKB-UniRule"/>
</dbReference>
<dbReference type="RefSeq" id="WP_353980791.1">
    <property type="nucleotide sequence ID" value="NZ_CP159578.1"/>
</dbReference>
<evidence type="ECO:0000256" key="2">
    <source>
        <dbReference type="ARBA" id="ARBA00023267"/>
    </source>
</evidence>
<feature type="binding site" evidence="4">
    <location>
        <begin position="119"/>
        <end position="121"/>
    </location>
    <ligand>
        <name>biotin</name>
        <dbReference type="ChEBI" id="CHEBI:57586"/>
    </ligand>
</feature>
<comment type="similarity">
    <text evidence="4">Belongs to the biotin--protein ligase family.</text>
</comment>
<dbReference type="Gene3D" id="2.30.30.100">
    <property type="match status" value="1"/>
</dbReference>
<dbReference type="Pfam" id="PF02237">
    <property type="entry name" value="BPL_C"/>
    <property type="match status" value="1"/>
</dbReference>
<evidence type="ECO:0000256" key="4">
    <source>
        <dbReference type="HAMAP-Rule" id="MF_00978"/>
    </source>
</evidence>
<dbReference type="GO" id="GO:0003677">
    <property type="term" value="F:DNA binding"/>
    <property type="evidence" value="ECO:0007669"/>
    <property type="project" value="UniProtKB-UniRule"/>
</dbReference>
<dbReference type="Pfam" id="PF08279">
    <property type="entry name" value="HTH_11"/>
    <property type="match status" value="1"/>
</dbReference>
<dbReference type="InterPro" id="IPR045864">
    <property type="entry name" value="aa-tRNA-synth_II/BPL/LPL"/>
</dbReference>
<gene>
    <name evidence="4" type="primary">birA</name>
    <name evidence="6" type="ORF">ABV408_01565</name>
</gene>
<comment type="catalytic activity">
    <reaction evidence="3 4">
        <text>biotin + L-lysyl-[protein] + ATP = N(6)-biotinyl-L-lysyl-[protein] + AMP + diphosphate + H(+)</text>
        <dbReference type="Rhea" id="RHEA:11756"/>
        <dbReference type="Rhea" id="RHEA-COMP:9752"/>
        <dbReference type="Rhea" id="RHEA-COMP:10505"/>
        <dbReference type="ChEBI" id="CHEBI:15378"/>
        <dbReference type="ChEBI" id="CHEBI:29969"/>
        <dbReference type="ChEBI" id="CHEBI:30616"/>
        <dbReference type="ChEBI" id="CHEBI:33019"/>
        <dbReference type="ChEBI" id="CHEBI:57586"/>
        <dbReference type="ChEBI" id="CHEBI:83144"/>
        <dbReference type="ChEBI" id="CHEBI:456215"/>
        <dbReference type="EC" id="6.3.4.15"/>
    </reaction>
</comment>
<feature type="binding site" evidence="4">
    <location>
        <begin position="91"/>
        <end position="93"/>
    </location>
    <ligand>
        <name>biotin</name>
        <dbReference type="ChEBI" id="CHEBI:57586"/>
    </ligand>
</feature>
<keyword evidence="2 4" id="KW-0092">Biotin</keyword>
<dbReference type="PANTHER" id="PTHR12835">
    <property type="entry name" value="BIOTIN PROTEIN LIGASE"/>
    <property type="match status" value="1"/>
</dbReference>
<protein>
    <recommendedName>
        <fullName evidence="4">Bifunctional ligase/repressor BirA</fullName>
    </recommendedName>
    <alternativeName>
        <fullName evidence="4">Biotin operon repressor</fullName>
    </alternativeName>
    <alternativeName>
        <fullName evidence="4">Biotin--[acetyl-CoA-carboxylase] ligase</fullName>
        <ecNumber evidence="4">6.3.4.15</ecNumber>
    </alternativeName>
    <alternativeName>
        <fullName evidence="4">Biotin--protein ligase</fullName>
    </alternativeName>
    <alternativeName>
        <fullName evidence="4">Biotin-[acetyl-CoA carboxylase] synthetase</fullName>
    </alternativeName>
</protein>
<dbReference type="Pfam" id="PF03099">
    <property type="entry name" value="BPL_LplA_LipB"/>
    <property type="match status" value="1"/>
</dbReference>
<evidence type="ECO:0000256" key="1">
    <source>
        <dbReference type="ARBA" id="ARBA00022598"/>
    </source>
</evidence>
<reference evidence="6" key="1">
    <citation type="submission" date="2024-06" db="EMBL/GenBank/DDBJ databases">
        <title>Complete genome of Salinicola endophyticus HNIBRBA4755.</title>
        <authorList>
            <person name="Shin S.Y."/>
            <person name="Kang H."/>
            <person name="Song J."/>
        </authorList>
    </citation>
    <scope>NUCLEOTIDE SEQUENCE</scope>
    <source>
        <strain evidence="6">HNIBRBA4755</strain>
    </source>
</reference>
<dbReference type="GO" id="GO:0004077">
    <property type="term" value="F:biotin--[biotin carboxyl-carrier protein] ligase activity"/>
    <property type="evidence" value="ECO:0007669"/>
    <property type="project" value="UniProtKB-UniRule"/>
</dbReference>
<dbReference type="SUPFAM" id="SSF46785">
    <property type="entry name" value="Winged helix' DNA-binding domain"/>
    <property type="match status" value="1"/>
</dbReference>
<keyword evidence="4" id="KW-0805">Transcription regulation</keyword>
<dbReference type="PROSITE" id="PS51733">
    <property type="entry name" value="BPL_LPL_CATALYTIC"/>
    <property type="match status" value="1"/>
</dbReference>
<evidence type="ECO:0000259" key="5">
    <source>
        <dbReference type="PROSITE" id="PS51733"/>
    </source>
</evidence>